<dbReference type="WBParaSite" id="SSLN_0001809401-mRNA-1">
    <property type="protein sequence ID" value="SSLN_0001809401-mRNA-1"/>
    <property type="gene ID" value="SSLN_0001809401"/>
</dbReference>
<protein>
    <submittedName>
        <fullName evidence="2 4">Uncharacterized protein</fullName>
    </submittedName>
</protein>
<evidence type="ECO:0000313" key="2">
    <source>
        <dbReference type="EMBL" id="VDM03816.1"/>
    </source>
</evidence>
<dbReference type="EMBL" id="UYSU01042495">
    <property type="protein sequence ID" value="VDM03816.1"/>
    <property type="molecule type" value="Genomic_DNA"/>
</dbReference>
<reference evidence="2 3" key="2">
    <citation type="submission" date="2018-11" db="EMBL/GenBank/DDBJ databases">
        <authorList>
            <consortium name="Pathogen Informatics"/>
        </authorList>
    </citation>
    <scope>NUCLEOTIDE SEQUENCE [LARGE SCALE GENOMIC DNA]</scope>
    <source>
        <strain evidence="2 3">NST_G2</strain>
    </source>
</reference>
<gene>
    <name evidence="2" type="ORF">SSLN_LOCUS17430</name>
</gene>
<name>A0A183TLT2_SCHSO</name>
<sequence length="141" mass="15122">MAPRSWATLNGHTLGDGHDWRAKADEGPRCCVRLHTRYVCPILPQVHFPLSDTLPPSSHPSALSLLHALSPLSSHPILHLPSHLSLLPLPSSLFPLTLPSPFPPPARSKKSYGKGDSKHVGGPSESVVLSLTQSVTQSGVR</sequence>
<evidence type="ECO:0000313" key="3">
    <source>
        <dbReference type="Proteomes" id="UP000275846"/>
    </source>
</evidence>
<reference evidence="4" key="1">
    <citation type="submission" date="2016-06" db="UniProtKB">
        <authorList>
            <consortium name="WormBaseParasite"/>
        </authorList>
    </citation>
    <scope>IDENTIFICATION</scope>
</reference>
<evidence type="ECO:0000313" key="4">
    <source>
        <dbReference type="WBParaSite" id="SSLN_0001809401-mRNA-1"/>
    </source>
</evidence>
<proteinExistence type="predicted"/>
<organism evidence="4">
    <name type="scientific">Schistocephalus solidus</name>
    <name type="common">Tapeworm</name>
    <dbReference type="NCBI Taxonomy" id="70667"/>
    <lineage>
        <taxon>Eukaryota</taxon>
        <taxon>Metazoa</taxon>
        <taxon>Spiralia</taxon>
        <taxon>Lophotrochozoa</taxon>
        <taxon>Platyhelminthes</taxon>
        <taxon>Cestoda</taxon>
        <taxon>Eucestoda</taxon>
        <taxon>Diphyllobothriidea</taxon>
        <taxon>Diphyllobothriidae</taxon>
        <taxon>Schistocephalus</taxon>
    </lineage>
</organism>
<keyword evidence="3" id="KW-1185">Reference proteome</keyword>
<accession>A0A183TLT2</accession>
<dbReference type="AlphaFoldDB" id="A0A183TLT2"/>
<feature type="compositionally biased region" description="Polar residues" evidence="1">
    <location>
        <begin position="127"/>
        <end position="141"/>
    </location>
</feature>
<evidence type="ECO:0000256" key="1">
    <source>
        <dbReference type="SAM" id="MobiDB-lite"/>
    </source>
</evidence>
<dbReference type="Proteomes" id="UP000275846">
    <property type="component" value="Unassembled WGS sequence"/>
</dbReference>
<feature type="region of interest" description="Disordered" evidence="1">
    <location>
        <begin position="104"/>
        <end position="141"/>
    </location>
</feature>